<evidence type="ECO:0000313" key="3">
    <source>
        <dbReference type="Proteomes" id="UP000061348"/>
    </source>
</evidence>
<sequence length="249" mass="26661">MRRGGEGVGRAVPDIAATVTVEVHGMGVVGGRDELGLAHRPGPGTFHLVGLNIAMLDDLQRGQQLRLRKGRTTSFIGQGGQGADHRVIALESAEVALHAPHRDQRLAVDAIALLDALQNIGVLDQQCLAIAHAHRRQCTVEVFPNRAGKFRLATVGANHRHIRSDAGKSVIEHGRSDPGLQRLSTEASLPFGKGLGRLDIEIVHRQRGNHGRRDSRGRLELGQGLSVRSGRFFGAGDEQNEAGGSDQLA</sequence>
<dbReference type="Proteomes" id="UP000061348">
    <property type="component" value="Unassembled WGS sequence"/>
</dbReference>
<feature type="region of interest" description="Disordered" evidence="1">
    <location>
        <begin position="230"/>
        <end position="249"/>
    </location>
</feature>
<evidence type="ECO:0000256" key="1">
    <source>
        <dbReference type="SAM" id="MobiDB-lite"/>
    </source>
</evidence>
<proteinExistence type="predicted"/>
<gene>
    <name evidence="2" type="ORF">PFLmoz3_01917</name>
</gene>
<evidence type="ECO:0000313" key="2">
    <source>
        <dbReference type="EMBL" id="KWV89018.1"/>
    </source>
</evidence>
<dbReference type="AlphaFoldDB" id="A0A109LJV4"/>
<accession>A0A109LJV4</accession>
<organism evidence="2 3">
    <name type="scientific">Pseudomonas fluorescens</name>
    <dbReference type="NCBI Taxonomy" id="294"/>
    <lineage>
        <taxon>Bacteria</taxon>
        <taxon>Pseudomonadati</taxon>
        <taxon>Pseudomonadota</taxon>
        <taxon>Gammaproteobacteria</taxon>
        <taxon>Pseudomonadales</taxon>
        <taxon>Pseudomonadaceae</taxon>
        <taxon>Pseudomonas</taxon>
    </lineage>
</organism>
<name>A0A109LJV4_PSEFL</name>
<comment type="caution">
    <text evidence="2">The sequence shown here is derived from an EMBL/GenBank/DDBJ whole genome shotgun (WGS) entry which is preliminary data.</text>
</comment>
<reference evidence="2 3" key="1">
    <citation type="submission" date="2015-05" db="EMBL/GenBank/DDBJ databases">
        <title>A genomic and transcriptomic approach to investigate the blue pigment phenotype in Pseudomonas fluorescens.</title>
        <authorList>
            <person name="Andreani N.A."/>
            <person name="Cardazzo B."/>
        </authorList>
    </citation>
    <scope>NUCLEOTIDE SEQUENCE [LARGE SCALE GENOMIC DNA]</scope>
    <source>
        <strain evidence="2 3">Ps_22</strain>
    </source>
</reference>
<protein>
    <submittedName>
        <fullName evidence="2">Uncharacterized protein</fullName>
    </submittedName>
</protein>
<dbReference type="EMBL" id="LCYA01000052">
    <property type="protein sequence ID" value="KWV89018.1"/>
    <property type="molecule type" value="Genomic_DNA"/>
</dbReference>